<organism evidence="2 3">
    <name type="scientific">Paramecium octaurelia</name>
    <dbReference type="NCBI Taxonomy" id="43137"/>
    <lineage>
        <taxon>Eukaryota</taxon>
        <taxon>Sar</taxon>
        <taxon>Alveolata</taxon>
        <taxon>Ciliophora</taxon>
        <taxon>Intramacronucleata</taxon>
        <taxon>Oligohymenophorea</taxon>
        <taxon>Peniculida</taxon>
        <taxon>Parameciidae</taxon>
        <taxon>Paramecium</taxon>
    </lineage>
</organism>
<gene>
    <name evidence="2" type="ORF">POCTA_138.1.T1330009</name>
</gene>
<dbReference type="EMBL" id="CAJJDP010000134">
    <property type="protein sequence ID" value="CAD8204481.1"/>
    <property type="molecule type" value="Genomic_DNA"/>
</dbReference>
<dbReference type="InterPro" id="IPR001680">
    <property type="entry name" value="WD40_rpt"/>
</dbReference>
<evidence type="ECO:0000313" key="2">
    <source>
        <dbReference type="EMBL" id="CAD8204481.1"/>
    </source>
</evidence>
<dbReference type="OrthoDB" id="6252103at2759"/>
<reference evidence="2" key="1">
    <citation type="submission" date="2021-01" db="EMBL/GenBank/DDBJ databases">
        <authorList>
            <consortium name="Genoscope - CEA"/>
            <person name="William W."/>
        </authorList>
    </citation>
    <scope>NUCLEOTIDE SEQUENCE</scope>
</reference>
<dbReference type="AlphaFoldDB" id="A0A8S1XT53"/>
<proteinExistence type="predicted"/>
<evidence type="ECO:0000256" key="1">
    <source>
        <dbReference type="PROSITE-ProRule" id="PRU00221"/>
    </source>
</evidence>
<dbReference type="Proteomes" id="UP000683925">
    <property type="component" value="Unassembled WGS sequence"/>
</dbReference>
<keyword evidence="1" id="KW-0853">WD repeat</keyword>
<dbReference type="PROSITE" id="PS50082">
    <property type="entry name" value="WD_REPEATS_2"/>
    <property type="match status" value="1"/>
</dbReference>
<sequence length="129" mass="14890">MLDGSDEGEVNALAITKEREHFVSGGEDKEVKLWGYDEGICYTKGQGHSGQQQEYYFFILRLLQALTKNQSSLLELEEPYYLENAKAQLELPNMQNIKKQNLTNYDGFSVVEIKSCCQIFQVWNEIIQK</sequence>
<name>A0A8S1XT53_PAROT</name>
<feature type="repeat" description="WD" evidence="1">
    <location>
        <begin position="3"/>
        <end position="34"/>
    </location>
</feature>
<comment type="caution">
    <text evidence="2">The sequence shown here is derived from an EMBL/GenBank/DDBJ whole genome shotgun (WGS) entry which is preliminary data.</text>
</comment>
<accession>A0A8S1XT53</accession>
<keyword evidence="3" id="KW-1185">Reference proteome</keyword>
<protein>
    <submittedName>
        <fullName evidence="2">Uncharacterized protein</fullName>
    </submittedName>
</protein>
<evidence type="ECO:0000313" key="3">
    <source>
        <dbReference type="Proteomes" id="UP000683925"/>
    </source>
</evidence>